<evidence type="ECO:0000256" key="4">
    <source>
        <dbReference type="ARBA" id="ARBA00023163"/>
    </source>
</evidence>
<comment type="subcellular location">
    <subcellularLocation>
        <location evidence="1">Nucleus</location>
    </subcellularLocation>
</comment>
<dbReference type="InterPro" id="IPR021487">
    <property type="entry name" value="DUF3140"/>
</dbReference>
<dbReference type="EMBL" id="NBII01000008">
    <property type="protein sequence ID" value="PAV16467.1"/>
    <property type="molecule type" value="Genomic_DNA"/>
</dbReference>
<sequence length="162" mass="17920">MADVTQTDVSRPSALPSARLKPTAHQLTVDQSSDEYLINVEEEWNKKIDVEVETLVDGMVDIVTLASIGDKDKFRIAQEAFQTECRAESMVRAAHSLLGITHSMKLLLLLSDEQQISLQRDATLKESRAGAKEAKDKVAQLLTELLGTVKETTNGDDLNNRL</sequence>
<name>A0A286UA70_9AGAM</name>
<dbReference type="GO" id="GO:0016592">
    <property type="term" value="C:mediator complex"/>
    <property type="evidence" value="ECO:0007669"/>
    <property type="project" value="InterPro"/>
</dbReference>
<feature type="compositionally biased region" description="Polar residues" evidence="6">
    <location>
        <begin position="1"/>
        <end position="10"/>
    </location>
</feature>
<keyword evidence="4" id="KW-0804">Transcription</keyword>
<dbReference type="PANTHER" id="PTHR40630:SF1">
    <property type="entry name" value="DNA-BINDING PROTEIN"/>
    <property type="match status" value="1"/>
</dbReference>
<comment type="similarity">
    <text evidence="2">Belongs to the Mediator complex subunit 22 family.</text>
</comment>
<reference evidence="7 8" key="1">
    <citation type="journal article" date="2017" name="Mol. Ecol.">
        <title>Comparative and population genomic landscape of Phellinus noxius: A hypervariable fungus causing root rot in trees.</title>
        <authorList>
            <person name="Chung C.L."/>
            <person name="Lee T.J."/>
            <person name="Akiba M."/>
            <person name="Lee H.H."/>
            <person name="Kuo T.H."/>
            <person name="Liu D."/>
            <person name="Ke H.M."/>
            <person name="Yokoi T."/>
            <person name="Roa M.B."/>
            <person name="Lu M.J."/>
            <person name="Chang Y.Y."/>
            <person name="Ann P.J."/>
            <person name="Tsai J.N."/>
            <person name="Chen C.Y."/>
            <person name="Tzean S.S."/>
            <person name="Ota Y."/>
            <person name="Hattori T."/>
            <person name="Sahashi N."/>
            <person name="Liou R.F."/>
            <person name="Kikuchi T."/>
            <person name="Tsai I.J."/>
        </authorList>
    </citation>
    <scope>NUCLEOTIDE SEQUENCE [LARGE SCALE GENOMIC DNA]</scope>
    <source>
        <strain evidence="7 8">FFPRI411160</strain>
    </source>
</reference>
<dbReference type="Proteomes" id="UP000217199">
    <property type="component" value="Unassembled WGS sequence"/>
</dbReference>
<dbReference type="InterPro" id="IPR009332">
    <property type="entry name" value="Med22"/>
</dbReference>
<gene>
    <name evidence="7" type="ORF">PNOK_0808700</name>
</gene>
<accession>A0A286UA70</accession>
<evidence type="ECO:0000256" key="2">
    <source>
        <dbReference type="ARBA" id="ARBA00005942"/>
    </source>
</evidence>
<dbReference type="AlphaFoldDB" id="A0A286UA70"/>
<evidence type="ECO:0000256" key="3">
    <source>
        <dbReference type="ARBA" id="ARBA00023015"/>
    </source>
</evidence>
<dbReference type="GO" id="GO:0003712">
    <property type="term" value="F:transcription coregulator activity"/>
    <property type="evidence" value="ECO:0007669"/>
    <property type="project" value="InterPro"/>
</dbReference>
<feature type="region of interest" description="Disordered" evidence="6">
    <location>
        <begin position="1"/>
        <end position="22"/>
    </location>
</feature>
<dbReference type="Pfam" id="PF06179">
    <property type="entry name" value="Med22"/>
    <property type="match status" value="1"/>
</dbReference>
<dbReference type="STRING" id="2282107.A0A286UA70"/>
<organism evidence="7 8">
    <name type="scientific">Pyrrhoderma noxium</name>
    <dbReference type="NCBI Taxonomy" id="2282107"/>
    <lineage>
        <taxon>Eukaryota</taxon>
        <taxon>Fungi</taxon>
        <taxon>Dikarya</taxon>
        <taxon>Basidiomycota</taxon>
        <taxon>Agaricomycotina</taxon>
        <taxon>Agaricomycetes</taxon>
        <taxon>Hymenochaetales</taxon>
        <taxon>Hymenochaetaceae</taxon>
        <taxon>Pyrrhoderma</taxon>
    </lineage>
</organism>
<dbReference type="OrthoDB" id="203279at2759"/>
<dbReference type="InParanoid" id="A0A286UA70"/>
<proteinExistence type="inferred from homology"/>
<keyword evidence="5" id="KW-0539">Nucleus</keyword>
<dbReference type="GO" id="GO:0006357">
    <property type="term" value="P:regulation of transcription by RNA polymerase II"/>
    <property type="evidence" value="ECO:0007669"/>
    <property type="project" value="InterPro"/>
</dbReference>
<evidence type="ECO:0000313" key="7">
    <source>
        <dbReference type="EMBL" id="PAV16467.1"/>
    </source>
</evidence>
<evidence type="ECO:0000256" key="5">
    <source>
        <dbReference type="ARBA" id="ARBA00023242"/>
    </source>
</evidence>
<evidence type="ECO:0000313" key="8">
    <source>
        <dbReference type="Proteomes" id="UP000217199"/>
    </source>
</evidence>
<dbReference type="PANTHER" id="PTHR40630">
    <property type="entry name" value="POSSIBLE DNA-BINDING PROTEIN"/>
    <property type="match status" value="1"/>
</dbReference>
<evidence type="ECO:0000256" key="6">
    <source>
        <dbReference type="SAM" id="MobiDB-lite"/>
    </source>
</evidence>
<protein>
    <submittedName>
        <fullName evidence="7">Mediator of rna polymerase ii transcription subunit 22-like protein</fullName>
    </submittedName>
</protein>
<keyword evidence="3" id="KW-0805">Transcription regulation</keyword>
<evidence type="ECO:0000256" key="1">
    <source>
        <dbReference type="ARBA" id="ARBA00004123"/>
    </source>
</evidence>
<keyword evidence="8" id="KW-1185">Reference proteome</keyword>
<comment type="caution">
    <text evidence="7">The sequence shown here is derived from an EMBL/GenBank/DDBJ whole genome shotgun (WGS) entry which is preliminary data.</text>
</comment>